<dbReference type="Proteomes" id="UP001156601">
    <property type="component" value="Unassembled WGS sequence"/>
</dbReference>
<evidence type="ECO:0000313" key="3">
    <source>
        <dbReference type="Proteomes" id="UP001156601"/>
    </source>
</evidence>
<dbReference type="Pfam" id="PF04246">
    <property type="entry name" value="RseC_MucC"/>
    <property type="match status" value="1"/>
</dbReference>
<gene>
    <name evidence="2" type="ORF">GCM10007852_39510</name>
</gene>
<keyword evidence="1" id="KW-0472">Membrane</keyword>
<dbReference type="PIRSF" id="PIRSF004923">
    <property type="entry name" value="RseC"/>
    <property type="match status" value="1"/>
</dbReference>
<evidence type="ECO:0000313" key="2">
    <source>
        <dbReference type="EMBL" id="GLR73043.1"/>
    </source>
</evidence>
<reference evidence="2" key="1">
    <citation type="journal article" date="2014" name="Int. J. Syst. Evol. Microbiol.">
        <title>Complete genome sequence of Corynebacterium casei LMG S-19264T (=DSM 44701T), isolated from a smear-ripened cheese.</title>
        <authorList>
            <consortium name="US DOE Joint Genome Institute (JGI-PGF)"/>
            <person name="Walter F."/>
            <person name="Albersmeier A."/>
            <person name="Kalinowski J."/>
            <person name="Ruckert C."/>
        </authorList>
    </citation>
    <scope>NUCLEOTIDE SEQUENCE</scope>
    <source>
        <strain evidence="2">NBRC 110023</strain>
    </source>
</reference>
<sequence>MIEEVARVIDTNEHSAVVETQIKTACGSCKANKDCGTSVVAKAFANKTHQFTISTVTPLVVGQFVKIGVPESSILKASLYLYLFPILVLILSAATFEYMFSDIPEYVVVLMSFGSTALSFVYISHKLKGVANYDEFTPVFLGVSNEAQALSAFEIPIKKID</sequence>
<dbReference type="RefSeq" id="WP_284219462.1">
    <property type="nucleotide sequence ID" value="NZ_BSOT01000019.1"/>
</dbReference>
<accession>A0AA37T6A5</accession>
<proteinExistence type="predicted"/>
<organism evidence="2 3">
    <name type="scientific">Agaribacter marinus</name>
    <dbReference type="NCBI Taxonomy" id="1431249"/>
    <lineage>
        <taxon>Bacteria</taxon>
        <taxon>Pseudomonadati</taxon>
        <taxon>Pseudomonadota</taxon>
        <taxon>Gammaproteobacteria</taxon>
        <taxon>Alteromonadales</taxon>
        <taxon>Alteromonadaceae</taxon>
        <taxon>Agaribacter</taxon>
    </lineage>
</organism>
<dbReference type="PANTHER" id="PTHR35867">
    <property type="entry name" value="PROTEIN RSEC"/>
    <property type="match status" value="1"/>
</dbReference>
<reference evidence="2" key="2">
    <citation type="submission" date="2023-01" db="EMBL/GenBank/DDBJ databases">
        <title>Draft genome sequence of Agaribacter marinus strain NBRC 110023.</title>
        <authorList>
            <person name="Sun Q."/>
            <person name="Mori K."/>
        </authorList>
    </citation>
    <scope>NUCLEOTIDE SEQUENCE</scope>
    <source>
        <strain evidence="2">NBRC 110023</strain>
    </source>
</reference>
<dbReference type="InterPro" id="IPR007359">
    <property type="entry name" value="SigmaE_reg_RseC_MucC"/>
</dbReference>
<dbReference type="InterPro" id="IPR026268">
    <property type="entry name" value="RseC"/>
</dbReference>
<name>A0AA37T6A5_9ALTE</name>
<dbReference type="PANTHER" id="PTHR35867:SF1">
    <property type="entry name" value="PROTEIN RSEC"/>
    <property type="match status" value="1"/>
</dbReference>
<keyword evidence="1" id="KW-1133">Transmembrane helix</keyword>
<keyword evidence="1" id="KW-0812">Transmembrane</keyword>
<keyword evidence="3" id="KW-1185">Reference proteome</keyword>
<comment type="caution">
    <text evidence="2">The sequence shown here is derived from an EMBL/GenBank/DDBJ whole genome shotgun (WGS) entry which is preliminary data.</text>
</comment>
<dbReference type="AlphaFoldDB" id="A0AA37T6A5"/>
<protein>
    <submittedName>
        <fullName evidence="2">Uncharacterized protein</fullName>
    </submittedName>
</protein>
<dbReference type="EMBL" id="BSOT01000019">
    <property type="protein sequence ID" value="GLR73043.1"/>
    <property type="molecule type" value="Genomic_DNA"/>
</dbReference>
<feature type="transmembrane region" description="Helical" evidence="1">
    <location>
        <begin position="79"/>
        <end position="100"/>
    </location>
</feature>
<evidence type="ECO:0000256" key="1">
    <source>
        <dbReference type="SAM" id="Phobius"/>
    </source>
</evidence>
<feature type="transmembrane region" description="Helical" evidence="1">
    <location>
        <begin position="106"/>
        <end position="123"/>
    </location>
</feature>